<evidence type="ECO:0000256" key="1">
    <source>
        <dbReference type="ARBA" id="ARBA00004777"/>
    </source>
</evidence>
<protein>
    <recommendedName>
        <fullName evidence="12">Bifunctional protein FolD</fullName>
    </recommendedName>
    <domain>
        <recommendedName>
            <fullName evidence="12">Methylenetetrahydrofolate dehydrogenase</fullName>
            <ecNumber evidence="12">1.5.1.5</ecNumber>
        </recommendedName>
    </domain>
    <domain>
        <recommendedName>
            <fullName evidence="12">Methenyltetrahydrofolate cyclohydrolase</fullName>
            <ecNumber evidence="12">3.5.4.9</ecNumber>
        </recommendedName>
    </domain>
</protein>
<dbReference type="Pfam" id="PF00763">
    <property type="entry name" value="THF_DHG_CYH"/>
    <property type="match status" value="1"/>
</dbReference>
<dbReference type="NCBIfam" id="NF010786">
    <property type="entry name" value="PRK14189.1"/>
    <property type="match status" value="1"/>
</dbReference>
<dbReference type="EC" id="1.5.1.5" evidence="12"/>
<dbReference type="OrthoDB" id="9803580at2"/>
<dbReference type="Proteomes" id="UP000031563">
    <property type="component" value="Unassembled WGS sequence"/>
</dbReference>
<keyword evidence="7 12" id="KW-0560">Oxidoreductase</keyword>
<feature type="domain" description="Tetrahydrofolate dehydrogenase/cyclohydrolase NAD(P)-binding" evidence="14">
    <location>
        <begin position="139"/>
        <end position="281"/>
    </location>
</feature>
<dbReference type="SUPFAM" id="SSF51735">
    <property type="entry name" value="NAD(P)-binding Rossmann-fold domains"/>
    <property type="match status" value="1"/>
</dbReference>
<keyword evidence="6 12" id="KW-0521">NADP</keyword>
<dbReference type="RefSeq" id="WP_039233731.1">
    <property type="nucleotide sequence ID" value="NZ_JWIQ02000012.1"/>
</dbReference>
<keyword evidence="10 12" id="KW-0511">Multifunctional enzyme</keyword>
<evidence type="ECO:0000313" key="15">
    <source>
        <dbReference type="EMBL" id="KKB42960.1"/>
    </source>
</evidence>
<keyword evidence="9 12" id="KW-0486">Methionine biosynthesis</keyword>
<evidence type="ECO:0000256" key="4">
    <source>
        <dbReference type="ARBA" id="ARBA00022755"/>
    </source>
</evidence>
<dbReference type="PROSITE" id="PS00767">
    <property type="entry name" value="THF_DHG_CYH_2"/>
    <property type="match status" value="1"/>
</dbReference>
<dbReference type="GO" id="GO:0004488">
    <property type="term" value="F:methylenetetrahydrofolate dehydrogenase (NADP+) activity"/>
    <property type="evidence" value="ECO:0007669"/>
    <property type="project" value="UniProtKB-UniRule"/>
</dbReference>
<keyword evidence="4 12" id="KW-0658">Purine biosynthesis</keyword>
<dbReference type="InterPro" id="IPR020631">
    <property type="entry name" value="THF_DH/CycHdrlase_NAD-bd_dom"/>
</dbReference>
<dbReference type="GO" id="GO:0006164">
    <property type="term" value="P:purine nucleotide biosynthetic process"/>
    <property type="evidence" value="ECO:0007669"/>
    <property type="project" value="UniProtKB-KW"/>
</dbReference>
<evidence type="ECO:0000256" key="7">
    <source>
        <dbReference type="ARBA" id="ARBA00023002"/>
    </source>
</evidence>
<comment type="subunit">
    <text evidence="12">Homodimer.</text>
</comment>
<dbReference type="Gene3D" id="3.40.50.10860">
    <property type="entry name" value="Leucine Dehydrogenase, chain A, domain 1"/>
    <property type="match status" value="1"/>
</dbReference>
<dbReference type="PANTHER" id="PTHR48099:SF5">
    <property type="entry name" value="C-1-TETRAHYDROFOLATE SYNTHASE, CYTOPLASMIC"/>
    <property type="match status" value="1"/>
</dbReference>
<comment type="similarity">
    <text evidence="12">Belongs to the tetrahydrofolate dehydrogenase/cyclohydrolase family.</text>
</comment>
<dbReference type="SUPFAM" id="SSF53223">
    <property type="entry name" value="Aminoacid dehydrogenase-like, N-terminal domain"/>
    <property type="match status" value="1"/>
</dbReference>
<keyword evidence="3 12" id="KW-0028">Amino-acid biosynthesis</keyword>
<dbReference type="GO" id="GO:0004477">
    <property type="term" value="F:methenyltetrahydrofolate cyclohydrolase activity"/>
    <property type="evidence" value="ECO:0007669"/>
    <property type="project" value="UniProtKB-UniRule"/>
</dbReference>
<proteinExistence type="inferred from homology"/>
<evidence type="ECO:0000256" key="12">
    <source>
        <dbReference type="HAMAP-Rule" id="MF_01576"/>
    </source>
</evidence>
<accession>A0A0F5HWM2</accession>
<keyword evidence="2 12" id="KW-0554">One-carbon metabolism</keyword>
<comment type="pathway">
    <text evidence="1 12">One-carbon metabolism; tetrahydrofolate interconversion.</text>
</comment>
<reference evidence="15" key="1">
    <citation type="submission" date="2015-02" db="EMBL/GenBank/DDBJ databases">
        <title>Genome Assembly of Bacillaceae bacterium MTCC 8252.</title>
        <authorList>
            <person name="Verma A."/>
            <person name="Khatri I."/>
            <person name="Mual P."/>
            <person name="Subramanian S."/>
            <person name="Krishnamurthi S."/>
        </authorList>
    </citation>
    <scope>NUCLEOTIDE SEQUENCE [LARGE SCALE GENOMIC DNA]</scope>
    <source>
        <strain evidence="15">MTCC 8252</strain>
    </source>
</reference>
<keyword evidence="16" id="KW-1185">Reference proteome</keyword>
<comment type="catalytic activity">
    <reaction evidence="12">
        <text>(6R)-5,10-methylene-5,6,7,8-tetrahydrofolate + NADP(+) = (6R)-5,10-methenyltetrahydrofolate + NADPH</text>
        <dbReference type="Rhea" id="RHEA:22812"/>
        <dbReference type="ChEBI" id="CHEBI:15636"/>
        <dbReference type="ChEBI" id="CHEBI:57455"/>
        <dbReference type="ChEBI" id="CHEBI:57783"/>
        <dbReference type="ChEBI" id="CHEBI:58349"/>
        <dbReference type="EC" id="1.5.1.5"/>
    </reaction>
</comment>
<dbReference type="PANTHER" id="PTHR48099">
    <property type="entry name" value="C-1-TETRAHYDROFOLATE SYNTHASE, CYTOPLASMIC-RELATED"/>
    <property type="match status" value="1"/>
</dbReference>
<comment type="function">
    <text evidence="12">Catalyzes the oxidation of 5,10-methylenetetrahydrofolate to 5,10-methenyltetrahydrofolate and then the hydrolysis of 5,10-methenyltetrahydrofolate to 10-formyltetrahydrofolate.</text>
</comment>
<dbReference type="Gene3D" id="3.40.50.720">
    <property type="entry name" value="NAD(P)-binding Rossmann-like Domain"/>
    <property type="match status" value="1"/>
</dbReference>
<dbReference type="GO" id="GO:0000105">
    <property type="term" value="P:L-histidine biosynthetic process"/>
    <property type="evidence" value="ECO:0007669"/>
    <property type="project" value="UniProtKB-KW"/>
</dbReference>
<evidence type="ECO:0000256" key="3">
    <source>
        <dbReference type="ARBA" id="ARBA00022605"/>
    </source>
</evidence>
<evidence type="ECO:0000256" key="5">
    <source>
        <dbReference type="ARBA" id="ARBA00022801"/>
    </source>
</evidence>
<evidence type="ECO:0000256" key="6">
    <source>
        <dbReference type="ARBA" id="ARBA00022857"/>
    </source>
</evidence>
<dbReference type="STRING" id="1221996.QY95_03067"/>
<evidence type="ECO:0000256" key="11">
    <source>
        <dbReference type="ARBA" id="ARBA00036357"/>
    </source>
</evidence>
<name>A0A0F5HWM2_BACTR</name>
<evidence type="ECO:0000313" key="16">
    <source>
        <dbReference type="Proteomes" id="UP000031563"/>
    </source>
</evidence>
<dbReference type="InterPro" id="IPR046346">
    <property type="entry name" value="Aminoacid_DH-like_N_sf"/>
</dbReference>
<comment type="caution">
    <text evidence="15">The sequence shown here is derived from an EMBL/GenBank/DDBJ whole genome shotgun (WGS) entry which is preliminary data.</text>
</comment>
<dbReference type="InterPro" id="IPR020867">
    <property type="entry name" value="THF_DH/CycHdrlase_CS"/>
</dbReference>
<dbReference type="FunFam" id="3.40.50.10860:FF:000001">
    <property type="entry name" value="Bifunctional protein FolD"/>
    <property type="match status" value="1"/>
</dbReference>
<dbReference type="EMBL" id="JWIR02000006">
    <property type="protein sequence ID" value="KKB42960.1"/>
    <property type="molecule type" value="Genomic_DNA"/>
</dbReference>
<feature type="domain" description="Tetrahydrofolate dehydrogenase/cyclohydrolase catalytic" evidence="13">
    <location>
        <begin position="6"/>
        <end position="120"/>
    </location>
</feature>
<dbReference type="FunFam" id="3.40.50.720:FF:000094">
    <property type="entry name" value="Bifunctional protein FolD"/>
    <property type="match status" value="1"/>
</dbReference>
<keyword evidence="5 12" id="KW-0378">Hydrolase</keyword>
<evidence type="ECO:0000259" key="13">
    <source>
        <dbReference type="Pfam" id="PF00763"/>
    </source>
</evidence>
<dbReference type="PRINTS" id="PR00085">
    <property type="entry name" value="THFDHDRGNASE"/>
</dbReference>
<keyword evidence="8 12" id="KW-0368">Histidine biosynthesis</keyword>
<dbReference type="InterPro" id="IPR036291">
    <property type="entry name" value="NAD(P)-bd_dom_sf"/>
</dbReference>
<evidence type="ECO:0000259" key="14">
    <source>
        <dbReference type="Pfam" id="PF02882"/>
    </source>
</evidence>
<evidence type="ECO:0000256" key="10">
    <source>
        <dbReference type="ARBA" id="ARBA00023268"/>
    </source>
</evidence>
<dbReference type="CDD" id="cd01080">
    <property type="entry name" value="NAD_bind_m-THF_DH_Cyclohyd"/>
    <property type="match status" value="1"/>
</dbReference>
<dbReference type="GO" id="GO:0005829">
    <property type="term" value="C:cytosol"/>
    <property type="evidence" value="ECO:0007669"/>
    <property type="project" value="TreeGrafter"/>
</dbReference>
<evidence type="ECO:0000256" key="8">
    <source>
        <dbReference type="ARBA" id="ARBA00023102"/>
    </source>
</evidence>
<gene>
    <name evidence="12" type="primary">folD</name>
    <name evidence="15" type="ORF">QY95_03067</name>
</gene>
<accession>A0A0F5IC84</accession>
<dbReference type="InterPro" id="IPR000672">
    <property type="entry name" value="THF_DH/CycHdrlase"/>
</dbReference>
<dbReference type="NCBIfam" id="NF008058">
    <property type="entry name" value="PRK10792.1"/>
    <property type="match status" value="1"/>
</dbReference>
<feature type="binding site" evidence="12">
    <location>
        <begin position="165"/>
        <end position="167"/>
    </location>
    <ligand>
        <name>NADP(+)</name>
        <dbReference type="ChEBI" id="CHEBI:58349"/>
    </ligand>
</feature>
<dbReference type="AlphaFoldDB" id="A0A0F5HWM2"/>
<dbReference type="GO" id="GO:0009086">
    <property type="term" value="P:methionine biosynthetic process"/>
    <property type="evidence" value="ECO:0007669"/>
    <property type="project" value="UniProtKB-KW"/>
</dbReference>
<dbReference type="Pfam" id="PF02882">
    <property type="entry name" value="THF_DHG_CYH_C"/>
    <property type="match status" value="1"/>
</dbReference>
<dbReference type="UniPathway" id="UPA00193"/>
<organism evidence="15 16">
    <name type="scientific">Bacillus thermotolerans</name>
    <name type="common">Quasibacillus thermotolerans</name>
    <dbReference type="NCBI Taxonomy" id="1221996"/>
    <lineage>
        <taxon>Bacteria</taxon>
        <taxon>Bacillati</taxon>
        <taxon>Bacillota</taxon>
        <taxon>Bacilli</taxon>
        <taxon>Bacillales</taxon>
        <taxon>Bacillaceae</taxon>
        <taxon>Bacillus</taxon>
    </lineage>
</organism>
<comment type="caution">
    <text evidence="12">Lacks conserved residue(s) required for the propagation of feature annotation.</text>
</comment>
<dbReference type="EC" id="3.5.4.9" evidence="12"/>
<dbReference type="HAMAP" id="MF_01576">
    <property type="entry name" value="THF_DHG_CYH"/>
    <property type="match status" value="1"/>
</dbReference>
<comment type="catalytic activity">
    <reaction evidence="11 12">
        <text>(6R)-5,10-methenyltetrahydrofolate + H2O = (6R)-10-formyltetrahydrofolate + H(+)</text>
        <dbReference type="Rhea" id="RHEA:23700"/>
        <dbReference type="ChEBI" id="CHEBI:15377"/>
        <dbReference type="ChEBI" id="CHEBI:15378"/>
        <dbReference type="ChEBI" id="CHEBI:57455"/>
        <dbReference type="ChEBI" id="CHEBI:195366"/>
        <dbReference type="EC" id="3.5.4.9"/>
    </reaction>
</comment>
<evidence type="ECO:0000256" key="9">
    <source>
        <dbReference type="ARBA" id="ARBA00023167"/>
    </source>
</evidence>
<evidence type="ECO:0000256" key="2">
    <source>
        <dbReference type="ARBA" id="ARBA00022563"/>
    </source>
</evidence>
<dbReference type="NCBIfam" id="NF010783">
    <property type="entry name" value="PRK14186.1"/>
    <property type="match status" value="1"/>
</dbReference>
<sequence length="283" mass="30557">MTAAIIDGKAIAADIRTGLKEEITALSDKGVTPGLAVVLVGDDQASHTYVRNKEKACEQVGIHSEVYRYPADLTEEELLKKIEELNQAEHIHGILVQLPLPAHLSEEKVIDAIVPEKDVDGFHPVNVGKMVIGKEAFYSCTPYGIIKMLEHEDISLEGKHVVVVGRSNIVGKPAALLSLQAHATVTVCHSRTENLSDYTKQADVVIAAVGRAKFLKKEDFKPGAVIVDVGMNRDENGKLCGDVDFESAKETASAITPVPGGVGPMTITMLLYNTVQSAKQKIR</sequence>
<dbReference type="InterPro" id="IPR020630">
    <property type="entry name" value="THF_DH/CycHdrlase_cat_dom"/>
</dbReference>
<dbReference type="GO" id="GO:0035999">
    <property type="term" value="P:tetrahydrofolate interconversion"/>
    <property type="evidence" value="ECO:0007669"/>
    <property type="project" value="UniProtKB-UniRule"/>
</dbReference>